<keyword evidence="1" id="KW-0812">Transmembrane</keyword>
<dbReference type="Pfam" id="PF05684">
    <property type="entry name" value="DUF819"/>
    <property type="match status" value="1"/>
</dbReference>
<dbReference type="PANTHER" id="PTHR34289">
    <property type="entry name" value="PROTEIN, PUTATIVE (DUF819)-RELATED"/>
    <property type="match status" value="1"/>
</dbReference>
<accession>A0A160VEV3</accession>
<protein>
    <submittedName>
        <fullName evidence="2">DUF819 domain-containing protein</fullName>
    </submittedName>
</protein>
<dbReference type="AlphaFoldDB" id="A0A160VEV3"/>
<feature type="transmembrane region" description="Helical" evidence="1">
    <location>
        <begin position="278"/>
        <end position="297"/>
    </location>
</feature>
<dbReference type="EMBL" id="FAXC01000154">
    <property type="protein sequence ID" value="CUV09013.1"/>
    <property type="molecule type" value="Genomic_DNA"/>
</dbReference>
<evidence type="ECO:0000256" key="1">
    <source>
        <dbReference type="SAM" id="Phobius"/>
    </source>
</evidence>
<evidence type="ECO:0000313" key="2">
    <source>
        <dbReference type="EMBL" id="CUV09013.1"/>
    </source>
</evidence>
<reference evidence="2" key="1">
    <citation type="submission" date="2015-10" db="EMBL/GenBank/DDBJ databases">
        <authorList>
            <person name="Gilbert D.G."/>
        </authorList>
    </citation>
    <scope>NUCLEOTIDE SEQUENCE</scope>
</reference>
<feature type="transmembrane region" description="Helical" evidence="1">
    <location>
        <begin position="7"/>
        <end position="24"/>
    </location>
</feature>
<organism evidence="2">
    <name type="scientific">hydrothermal vent metagenome</name>
    <dbReference type="NCBI Taxonomy" id="652676"/>
    <lineage>
        <taxon>unclassified sequences</taxon>
        <taxon>metagenomes</taxon>
        <taxon>ecological metagenomes</taxon>
    </lineage>
</organism>
<feature type="transmembrane region" description="Helical" evidence="1">
    <location>
        <begin position="218"/>
        <end position="239"/>
    </location>
</feature>
<dbReference type="InterPro" id="IPR008537">
    <property type="entry name" value="DUF819"/>
</dbReference>
<sequence>MIPIQDPIAILVYLLTLIGLIYWLNEQAALAGLFKYLPTVIWIYFLPMFSTTLGILPESSTLYDWIKTYLLPPALILLLLSANLPALAKLGSKAIFLMLIGTIGVVVGGAISLALFGPWLPADAWQGMGALSGSWIGGSANMVAVGTSIGTRDDLFGIMIIVDTVVGYGWLGVVIFFSSYQQQLDDWNEVNTELIDELNIQMNEVMNTGRRPMEFNDLIAMLALGIVGGFIALKFGQWLPDLGRVITSFGWTIIIVTALGIILSLTPLSDLEKAGSSHIGNFFLYLLLATIGAKADLNAILEAPLFLLVGVVWIIIHAVILFIGGRLLKAPMFLIATSSQANIGGVVSAPIVASVYQKSLAPVGLLMGVMGNVIGIYFGLFTAWVLSLIAGIYY</sequence>
<feature type="transmembrane region" description="Helical" evidence="1">
    <location>
        <begin position="245"/>
        <end position="266"/>
    </location>
</feature>
<feature type="transmembrane region" description="Helical" evidence="1">
    <location>
        <begin position="68"/>
        <end position="88"/>
    </location>
</feature>
<gene>
    <name evidence="2" type="ORF">MGWOODY_Mmi369</name>
</gene>
<feature type="transmembrane region" description="Helical" evidence="1">
    <location>
        <begin position="303"/>
        <end position="325"/>
    </location>
</feature>
<feature type="transmembrane region" description="Helical" evidence="1">
    <location>
        <begin position="332"/>
        <end position="353"/>
    </location>
</feature>
<proteinExistence type="predicted"/>
<feature type="transmembrane region" description="Helical" evidence="1">
    <location>
        <begin position="36"/>
        <end position="56"/>
    </location>
</feature>
<dbReference type="PANTHER" id="PTHR34289:SF8">
    <property type="entry name" value="DUF819 DOMAIN-CONTAINING PROTEIN"/>
    <property type="match status" value="1"/>
</dbReference>
<feature type="transmembrane region" description="Helical" evidence="1">
    <location>
        <begin position="94"/>
        <end position="116"/>
    </location>
</feature>
<keyword evidence="1" id="KW-1133">Transmembrane helix</keyword>
<feature type="transmembrane region" description="Helical" evidence="1">
    <location>
        <begin position="155"/>
        <end position="177"/>
    </location>
</feature>
<feature type="transmembrane region" description="Helical" evidence="1">
    <location>
        <begin position="373"/>
        <end position="393"/>
    </location>
</feature>
<name>A0A160VEV3_9ZZZZ</name>
<keyword evidence="1" id="KW-0472">Membrane</keyword>